<evidence type="ECO:0000256" key="1">
    <source>
        <dbReference type="SAM" id="MobiDB-lite"/>
    </source>
</evidence>
<dbReference type="EMBL" id="JAAKFY010000024">
    <property type="protein sequence ID" value="KAF3836395.1"/>
    <property type="molecule type" value="Genomic_DNA"/>
</dbReference>
<organism evidence="2 3">
    <name type="scientific">Dissostichus mawsoni</name>
    <name type="common">Antarctic cod</name>
    <dbReference type="NCBI Taxonomy" id="36200"/>
    <lineage>
        <taxon>Eukaryota</taxon>
        <taxon>Metazoa</taxon>
        <taxon>Chordata</taxon>
        <taxon>Craniata</taxon>
        <taxon>Vertebrata</taxon>
        <taxon>Euteleostomi</taxon>
        <taxon>Actinopterygii</taxon>
        <taxon>Neopterygii</taxon>
        <taxon>Teleostei</taxon>
        <taxon>Neoteleostei</taxon>
        <taxon>Acanthomorphata</taxon>
        <taxon>Eupercaria</taxon>
        <taxon>Perciformes</taxon>
        <taxon>Notothenioidei</taxon>
        <taxon>Nototheniidae</taxon>
        <taxon>Dissostichus</taxon>
    </lineage>
</organism>
<name>A0A7J5XH41_DISMA</name>
<dbReference type="Proteomes" id="UP000518266">
    <property type="component" value="Unassembled WGS sequence"/>
</dbReference>
<feature type="region of interest" description="Disordered" evidence="1">
    <location>
        <begin position="46"/>
        <end position="72"/>
    </location>
</feature>
<reference evidence="2 3" key="1">
    <citation type="submission" date="2020-03" db="EMBL/GenBank/DDBJ databases">
        <title>Dissostichus mawsoni Genome sequencing and assembly.</title>
        <authorList>
            <person name="Park H."/>
        </authorList>
    </citation>
    <scope>NUCLEOTIDE SEQUENCE [LARGE SCALE GENOMIC DNA]</scope>
    <source>
        <strain evidence="2">DM0001</strain>
        <tissue evidence="2">Muscle</tissue>
    </source>
</reference>
<dbReference type="AlphaFoldDB" id="A0A7J5XH41"/>
<feature type="compositionally biased region" description="Polar residues" evidence="1">
    <location>
        <begin position="54"/>
        <end position="63"/>
    </location>
</feature>
<comment type="caution">
    <text evidence="2">The sequence shown here is derived from an EMBL/GenBank/DDBJ whole genome shotgun (WGS) entry which is preliminary data.</text>
</comment>
<evidence type="ECO:0000313" key="3">
    <source>
        <dbReference type="Proteomes" id="UP000518266"/>
    </source>
</evidence>
<proteinExistence type="predicted"/>
<sequence length="72" mass="8180">MEDCGTALCSYRLGYGLTGALVPTREHQKTGRRQTPTIEFIIRTQTRRGRGSVYTGTRKSFGQRQEEADTRK</sequence>
<protein>
    <submittedName>
        <fullName evidence="2">Uncharacterized protein</fullName>
    </submittedName>
</protein>
<gene>
    <name evidence="2" type="ORF">F7725_028953</name>
</gene>
<keyword evidence="3" id="KW-1185">Reference proteome</keyword>
<accession>A0A7J5XH41</accession>
<evidence type="ECO:0000313" key="2">
    <source>
        <dbReference type="EMBL" id="KAF3836395.1"/>
    </source>
</evidence>